<dbReference type="AlphaFoldDB" id="A0A8D8QZR3"/>
<dbReference type="EMBL" id="HBUF01177974">
    <property type="protein sequence ID" value="CAG6654489.1"/>
    <property type="molecule type" value="Transcribed_RNA"/>
</dbReference>
<dbReference type="EMBL" id="HBUF01113044">
    <property type="protein sequence ID" value="CAG6640618.1"/>
    <property type="molecule type" value="Transcribed_RNA"/>
</dbReference>
<dbReference type="EMBL" id="HBUF01177973">
    <property type="protein sequence ID" value="CAG6654486.1"/>
    <property type="molecule type" value="Transcribed_RNA"/>
</dbReference>
<sequence>MCLGQSTLCFGHTPPCIPIPSSLISLTSIYSCCKGDSTEGGSSLGFGSFAKDSISNMHTWSPEQVWRHSSPPRQCSMSPTIPLLPPSPLPWDQAPCCSCIEYGGYFEPGFGPC</sequence>
<protein>
    <submittedName>
        <fullName evidence="1">Uncharacterized protein</fullName>
    </submittedName>
</protein>
<proteinExistence type="predicted"/>
<dbReference type="EMBL" id="HBUF01113046">
    <property type="protein sequence ID" value="CAG6640627.1"/>
    <property type="molecule type" value="Transcribed_RNA"/>
</dbReference>
<evidence type="ECO:0000313" key="1">
    <source>
        <dbReference type="EMBL" id="CAG6640627.1"/>
    </source>
</evidence>
<dbReference type="EMBL" id="HBUF01177975">
    <property type="protein sequence ID" value="CAG6654492.1"/>
    <property type="molecule type" value="Transcribed_RNA"/>
</dbReference>
<organism evidence="1">
    <name type="scientific">Cacopsylla melanoneura</name>
    <dbReference type="NCBI Taxonomy" id="428564"/>
    <lineage>
        <taxon>Eukaryota</taxon>
        <taxon>Metazoa</taxon>
        <taxon>Ecdysozoa</taxon>
        <taxon>Arthropoda</taxon>
        <taxon>Hexapoda</taxon>
        <taxon>Insecta</taxon>
        <taxon>Pterygota</taxon>
        <taxon>Neoptera</taxon>
        <taxon>Paraneoptera</taxon>
        <taxon>Hemiptera</taxon>
        <taxon>Sternorrhyncha</taxon>
        <taxon>Psylloidea</taxon>
        <taxon>Psyllidae</taxon>
        <taxon>Psyllinae</taxon>
        <taxon>Cacopsylla</taxon>
    </lineage>
</organism>
<dbReference type="EMBL" id="HBUF01113047">
    <property type="protein sequence ID" value="CAG6640631.1"/>
    <property type="molecule type" value="Transcribed_RNA"/>
</dbReference>
<reference evidence="1" key="1">
    <citation type="submission" date="2021-05" db="EMBL/GenBank/DDBJ databases">
        <authorList>
            <person name="Alioto T."/>
            <person name="Alioto T."/>
            <person name="Gomez Garrido J."/>
        </authorList>
    </citation>
    <scope>NUCLEOTIDE SEQUENCE</scope>
</reference>
<accession>A0A8D8QZR3</accession>
<dbReference type="EMBL" id="HBUF01113045">
    <property type="protein sequence ID" value="CAG6640623.1"/>
    <property type="molecule type" value="Transcribed_RNA"/>
</dbReference>
<name>A0A8D8QZR3_9HEMI</name>